<organism evidence="2 3">
    <name type="scientific">Methylobacterium terricola</name>
    <dbReference type="NCBI Taxonomy" id="2583531"/>
    <lineage>
        <taxon>Bacteria</taxon>
        <taxon>Pseudomonadati</taxon>
        <taxon>Pseudomonadota</taxon>
        <taxon>Alphaproteobacteria</taxon>
        <taxon>Hyphomicrobiales</taxon>
        <taxon>Methylobacteriaceae</taxon>
        <taxon>Methylobacterium</taxon>
    </lineage>
</organism>
<sequence>MSDLRLSDRAASLLRQGGREIGLPAHSEHTLSEADHTRAKGQLPLGEAGEVDLHLSTRLWGRGGHVLVSMIERLTRSDGRATRWI</sequence>
<name>A0A5C4LC80_9HYPH</name>
<feature type="compositionally biased region" description="Basic and acidic residues" evidence="1">
    <location>
        <begin position="26"/>
        <end position="38"/>
    </location>
</feature>
<proteinExistence type="predicted"/>
<comment type="caution">
    <text evidence="2">The sequence shown here is derived from an EMBL/GenBank/DDBJ whole genome shotgun (WGS) entry which is preliminary data.</text>
</comment>
<reference evidence="2 3" key="1">
    <citation type="submission" date="2019-06" db="EMBL/GenBank/DDBJ databases">
        <title>Genome of Methylobacterium sp. 17Sr1-39.</title>
        <authorList>
            <person name="Seo T."/>
        </authorList>
    </citation>
    <scope>NUCLEOTIDE SEQUENCE [LARGE SCALE GENOMIC DNA]</scope>
    <source>
        <strain evidence="2 3">17Sr1-39</strain>
    </source>
</reference>
<dbReference type="Proteomes" id="UP000305267">
    <property type="component" value="Unassembled WGS sequence"/>
</dbReference>
<evidence type="ECO:0000313" key="2">
    <source>
        <dbReference type="EMBL" id="TNC09330.1"/>
    </source>
</evidence>
<dbReference type="AlphaFoldDB" id="A0A5C4LC80"/>
<accession>A0A5C4LC80</accession>
<protein>
    <submittedName>
        <fullName evidence="2">Uncharacterized protein</fullName>
    </submittedName>
</protein>
<feature type="region of interest" description="Disordered" evidence="1">
    <location>
        <begin position="17"/>
        <end position="39"/>
    </location>
</feature>
<evidence type="ECO:0000256" key="1">
    <source>
        <dbReference type="SAM" id="MobiDB-lite"/>
    </source>
</evidence>
<gene>
    <name evidence="2" type="ORF">FF100_26140</name>
</gene>
<keyword evidence="3" id="KW-1185">Reference proteome</keyword>
<dbReference type="EMBL" id="VDDA01000017">
    <property type="protein sequence ID" value="TNC09330.1"/>
    <property type="molecule type" value="Genomic_DNA"/>
</dbReference>
<evidence type="ECO:0000313" key="3">
    <source>
        <dbReference type="Proteomes" id="UP000305267"/>
    </source>
</evidence>